<dbReference type="Proteomes" id="UP001233999">
    <property type="component" value="Unassembled WGS sequence"/>
</dbReference>
<proteinExistence type="predicted"/>
<organism evidence="1 2">
    <name type="scientific">Diploptera punctata</name>
    <name type="common">Pacific beetle cockroach</name>
    <dbReference type="NCBI Taxonomy" id="6984"/>
    <lineage>
        <taxon>Eukaryota</taxon>
        <taxon>Metazoa</taxon>
        <taxon>Ecdysozoa</taxon>
        <taxon>Arthropoda</taxon>
        <taxon>Hexapoda</taxon>
        <taxon>Insecta</taxon>
        <taxon>Pterygota</taxon>
        <taxon>Neoptera</taxon>
        <taxon>Polyneoptera</taxon>
        <taxon>Dictyoptera</taxon>
        <taxon>Blattodea</taxon>
        <taxon>Blaberoidea</taxon>
        <taxon>Blaberidae</taxon>
        <taxon>Diplopterinae</taxon>
        <taxon>Diploptera</taxon>
    </lineage>
</organism>
<feature type="non-terminal residue" evidence="1">
    <location>
        <position position="1"/>
    </location>
</feature>
<dbReference type="EMBL" id="JASPKZ010005676">
    <property type="protein sequence ID" value="KAJ9588505.1"/>
    <property type="molecule type" value="Genomic_DNA"/>
</dbReference>
<keyword evidence="2" id="KW-1185">Reference proteome</keyword>
<feature type="non-terminal residue" evidence="1">
    <location>
        <position position="62"/>
    </location>
</feature>
<sequence length="62" mass="7188">IGLNPIITILLVEATCYVRDIIFIRELNIFDLHALLYLKGIQDFLANLITIFCLITKIQRIK</sequence>
<evidence type="ECO:0000313" key="2">
    <source>
        <dbReference type="Proteomes" id="UP001233999"/>
    </source>
</evidence>
<reference evidence="1" key="2">
    <citation type="submission" date="2023-05" db="EMBL/GenBank/DDBJ databases">
        <authorList>
            <person name="Fouks B."/>
        </authorList>
    </citation>
    <scope>NUCLEOTIDE SEQUENCE</scope>
    <source>
        <strain evidence="1">Stay&amp;Tobe</strain>
        <tissue evidence="1">Testes</tissue>
    </source>
</reference>
<comment type="caution">
    <text evidence="1">The sequence shown here is derived from an EMBL/GenBank/DDBJ whole genome shotgun (WGS) entry which is preliminary data.</text>
</comment>
<dbReference type="AlphaFoldDB" id="A0AAD8EFE3"/>
<evidence type="ECO:0000313" key="1">
    <source>
        <dbReference type="EMBL" id="KAJ9588505.1"/>
    </source>
</evidence>
<accession>A0AAD8EFE3</accession>
<name>A0AAD8EFE3_DIPPU</name>
<reference evidence="1" key="1">
    <citation type="journal article" date="2023" name="IScience">
        <title>Live-bearing cockroach genome reveals convergent evolutionary mechanisms linked to viviparity in insects and beyond.</title>
        <authorList>
            <person name="Fouks B."/>
            <person name="Harrison M.C."/>
            <person name="Mikhailova A.A."/>
            <person name="Marchal E."/>
            <person name="English S."/>
            <person name="Carruthers M."/>
            <person name="Jennings E.C."/>
            <person name="Chiamaka E.L."/>
            <person name="Frigard R.A."/>
            <person name="Pippel M."/>
            <person name="Attardo G.M."/>
            <person name="Benoit J.B."/>
            <person name="Bornberg-Bauer E."/>
            <person name="Tobe S.S."/>
        </authorList>
    </citation>
    <scope>NUCLEOTIDE SEQUENCE</scope>
    <source>
        <strain evidence="1">Stay&amp;Tobe</strain>
    </source>
</reference>
<protein>
    <submittedName>
        <fullName evidence="1">Uncharacterized protein</fullName>
    </submittedName>
</protein>
<gene>
    <name evidence="1" type="ORF">L9F63_018117</name>
</gene>